<comment type="caution">
    <text evidence="16">The sequence shown here is derived from an EMBL/GenBank/DDBJ whole genome shotgun (WGS) entry which is preliminary data.</text>
</comment>
<dbReference type="InterPro" id="IPR010920">
    <property type="entry name" value="LSM_dom_sf"/>
</dbReference>
<evidence type="ECO:0000256" key="3">
    <source>
        <dbReference type="ARBA" id="ARBA00014768"/>
    </source>
</evidence>
<evidence type="ECO:0000256" key="2">
    <source>
        <dbReference type="ARBA" id="ARBA00007927"/>
    </source>
</evidence>
<dbReference type="Pfam" id="PF01423">
    <property type="entry name" value="LSM"/>
    <property type="match status" value="1"/>
</dbReference>
<keyword evidence="8 14" id="KW-0747">Spliceosome</keyword>
<evidence type="ECO:0000259" key="15">
    <source>
        <dbReference type="Pfam" id="PF01423"/>
    </source>
</evidence>
<dbReference type="GO" id="GO:0005688">
    <property type="term" value="C:U6 snRNP"/>
    <property type="evidence" value="ECO:0007669"/>
    <property type="project" value="TreeGrafter"/>
</dbReference>
<reference evidence="17" key="1">
    <citation type="journal article" date="2017" name="Nat. Microbiol.">
        <title>Global analysis of biosynthetic gene clusters reveals vast potential of secondary metabolite production in Penicillium species.</title>
        <authorList>
            <person name="Nielsen J.C."/>
            <person name="Grijseels S."/>
            <person name="Prigent S."/>
            <person name="Ji B."/>
            <person name="Dainat J."/>
            <person name="Nielsen K.F."/>
            <person name="Frisvad J.C."/>
            <person name="Workman M."/>
            <person name="Nielsen J."/>
        </authorList>
    </citation>
    <scope>NUCLEOTIDE SEQUENCE [LARGE SCALE GENOMIC DNA]</scope>
    <source>
        <strain evidence="17">IBT 31811</strain>
    </source>
</reference>
<comment type="function">
    <text evidence="12">Component of LSm protein complexes, which are involved in RNA processing and may function in a chaperone-like manner, facilitating the efficient association of RNA processing factors with their substrates. Component of the cytoplasmic LSM1-LSM7 complex, which is thought to be involved in mRNA degradation by activating the decapping step in the 5'-to-3' mRNA decay pathway. Component of the nuclear LSM2-LSM8 complex, which is involved in splicing of nuclear mRNAs. LSM2-LSM8 associates with multiple snRNP complexes containing the U6 snRNA (U4/U6 di-snRNP, spliceosomal U4/U6.U5 tri-snRNP, and free U6 snRNP). It binds directly to the 3'-terminal U-tract of U6 snRNA and plays a role in the biogenesis and stability of the U6 snRNP and U4/U6 snRNP complexes. LSM2-LSM8 probably also is involved degradation of nuclear pre-mRNA by targeting them for decapping, and in processing of pre-tRNAs, pre-rRNAs and U3 snoRNA.</text>
</comment>
<dbReference type="PANTHER" id="PTHR11021:SF1">
    <property type="entry name" value="U6 SNRNA-ASSOCIATED SM-LIKE PROTEIN LSM6"/>
    <property type="match status" value="1"/>
</dbReference>
<feature type="domain" description="Sm" evidence="15">
    <location>
        <begin position="50"/>
        <end position="85"/>
    </location>
</feature>
<evidence type="ECO:0000256" key="7">
    <source>
        <dbReference type="ARBA" id="ARBA00022694"/>
    </source>
</evidence>
<keyword evidence="6 14" id="KW-0507">mRNA processing</keyword>
<keyword evidence="9 14" id="KW-0694">RNA-binding</keyword>
<keyword evidence="4" id="KW-0963">Cytoplasm</keyword>
<evidence type="ECO:0000256" key="14">
    <source>
        <dbReference type="PIRNR" id="PIRNR006609"/>
    </source>
</evidence>
<evidence type="ECO:0000256" key="11">
    <source>
        <dbReference type="ARBA" id="ARBA00023274"/>
    </source>
</evidence>
<dbReference type="GO" id="GO:0005732">
    <property type="term" value="C:sno(s)RNA-containing ribonucleoprotein complex"/>
    <property type="evidence" value="ECO:0007669"/>
    <property type="project" value="TreeGrafter"/>
</dbReference>
<dbReference type="InterPro" id="IPR016487">
    <property type="entry name" value="Lsm6/sSmF"/>
</dbReference>
<dbReference type="InterPro" id="IPR001163">
    <property type="entry name" value="Sm_dom_euk/arc"/>
</dbReference>
<dbReference type="EMBL" id="MDYN01000020">
    <property type="protein sequence ID" value="OQD82666.1"/>
    <property type="molecule type" value="Genomic_DNA"/>
</dbReference>
<evidence type="ECO:0000256" key="12">
    <source>
        <dbReference type="ARBA" id="ARBA00025365"/>
    </source>
</evidence>
<evidence type="ECO:0000256" key="4">
    <source>
        <dbReference type="ARBA" id="ARBA00022490"/>
    </source>
</evidence>
<keyword evidence="5" id="KW-0698">rRNA processing</keyword>
<keyword evidence="11 14" id="KW-0687">Ribonucleoprotein</keyword>
<evidence type="ECO:0000313" key="17">
    <source>
        <dbReference type="Proteomes" id="UP000191672"/>
    </source>
</evidence>
<dbReference type="AlphaFoldDB" id="A0A1V6Q1R6"/>
<evidence type="ECO:0000256" key="1">
    <source>
        <dbReference type="ARBA" id="ARBA00004496"/>
    </source>
</evidence>
<keyword evidence="14" id="KW-0539">Nucleus</keyword>
<dbReference type="GO" id="GO:0000932">
    <property type="term" value="C:P-body"/>
    <property type="evidence" value="ECO:0007669"/>
    <property type="project" value="TreeGrafter"/>
</dbReference>
<sequence length="92" mass="10858">MSPVAMRFISYDFLIPSKWLNNAKYGERPILRRERPFGLSQRDYWRACELQSVDGYMNIALEKTEEYVNGHLQRNYGDAFVRGNNGLSIYFI</sequence>
<keyword evidence="7" id="KW-0819">tRNA processing</keyword>
<evidence type="ECO:0000256" key="6">
    <source>
        <dbReference type="ARBA" id="ARBA00022664"/>
    </source>
</evidence>
<name>A0A1V6Q1R6_9EURO</name>
<accession>A0A1V6Q1R6</accession>
<comment type="subunit">
    <text evidence="13">Component of the heptameric LSM1-LSM7 complex, which consists of LSM1, LSM2, LSM3, LSM4, LSM5, LSM6 and LSM7. Component of the heptameric LSM2-LSM8 complex, which consists of LSM2, LSM3, LSM4, LSM5, LSM6, LSM7 and LSM8. The LSm subunits form a seven-membered ring structure with a doughnut shape.</text>
</comment>
<dbReference type="GO" id="GO:0000398">
    <property type="term" value="P:mRNA splicing, via spliceosome"/>
    <property type="evidence" value="ECO:0007669"/>
    <property type="project" value="InterPro"/>
</dbReference>
<evidence type="ECO:0000313" key="16">
    <source>
        <dbReference type="EMBL" id="OQD82666.1"/>
    </source>
</evidence>
<keyword evidence="17" id="KW-1185">Reference proteome</keyword>
<gene>
    <name evidence="16" type="ORF">PENANT_c020G05381</name>
</gene>
<dbReference type="GO" id="GO:0030490">
    <property type="term" value="P:maturation of SSU-rRNA"/>
    <property type="evidence" value="ECO:0007669"/>
    <property type="project" value="TreeGrafter"/>
</dbReference>
<dbReference type="SUPFAM" id="SSF50182">
    <property type="entry name" value="Sm-like ribonucleoproteins"/>
    <property type="match status" value="1"/>
</dbReference>
<dbReference type="GO" id="GO:0008033">
    <property type="term" value="P:tRNA processing"/>
    <property type="evidence" value="ECO:0007669"/>
    <property type="project" value="UniProtKB-KW"/>
</dbReference>
<dbReference type="Proteomes" id="UP000191672">
    <property type="component" value="Unassembled WGS sequence"/>
</dbReference>
<protein>
    <recommendedName>
        <fullName evidence="3">U6 snRNA-associated Sm-like protein LSm6</fullName>
    </recommendedName>
</protein>
<comment type="subcellular location">
    <subcellularLocation>
        <location evidence="1">Cytoplasm</location>
    </subcellularLocation>
    <subcellularLocation>
        <location evidence="14">Nucleus</location>
    </subcellularLocation>
</comment>
<dbReference type="GO" id="GO:0046540">
    <property type="term" value="C:U4/U6 x U5 tri-snRNP complex"/>
    <property type="evidence" value="ECO:0007669"/>
    <property type="project" value="TreeGrafter"/>
</dbReference>
<evidence type="ECO:0000256" key="13">
    <source>
        <dbReference type="ARBA" id="ARBA00025892"/>
    </source>
</evidence>
<proteinExistence type="inferred from homology"/>
<keyword evidence="10 14" id="KW-0508">mRNA splicing</keyword>
<dbReference type="GO" id="GO:0003723">
    <property type="term" value="F:RNA binding"/>
    <property type="evidence" value="ECO:0007669"/>
    <property type="project" value="UniProtKB-UniRule"/>
</dbReference>
<dbReference type="STRING" id="416450.A0A1V6Q1R6"/>
<evidence type="ECO:0000256" key="10">
    <source>
        <dbReference type="ARBA" id="ARBA00023187"/>
    </source>
</evidence>
<evidence type="ECO:0000256" key="8">
    <source>
        <dbReference type="ARBA" id="ARBA00022728"/>
    </source>
</evidence>
<evidence type="ECO:0000256" key="5">
    <source>
        <dbReference type="ARBA" id="ARBA00022552"/>
    </source>
</evidence>
<dbReference type="Gene3D" id="2.30.30.100">
    <property type="match status" value="1"/>
</dbReference>
<organism evidence="16 17">
    <name type="scientific">Penicillium antarcticum</name>
    <dbReference type="NCBI Taxonomy" id="416450"/>
    <lineage>
        <taxon>Eukaryota</taxon>
        <taxon>Fungi</taxon>
        <taxon>Dikarya</taxon>
        <taxon>Ascomycota</taxon>
        <taxon>Pezizomycotina</taxon>
        <taxon>Eurotiomycetes</taxon>
        <taxon>Eurotiomycetidae</taxon>
        <taxon>Eurotiales</taxon>
        <taxon>Aspergillaceae</taxon>
        <taxon>Penicillium</taxon>
    </lineage>
</organism>
<dbReference type="PANTHER" id="PTHR11021">
    <property type="entry name" value="SMALL NUCLEAR RIBONUCLEOPROTEIN F SNRNP-F"/>
    <property type="match status" value="1"/>
</dbReference>
<dbReference type="GO" id="GO:0005681">
    <property type="term" value="C:spliceosomal complex"/>
    <property type="evidence" value="ECO:0007669"/>
    <property type="project" value="UniProtKB-KW"/>
</dbReference>
<evidence type="ECO:0000256" key="9">
    <source>
        <dbReference type="ARBA" id="ARBA00022884"/>
    </source>
</evidence>
<comment type="similarity">
    <text evidence="2 14">Belongs to the snRNP Sm proteins family. SmF/LSm6 subfamily.</text>
</comment>
<dbReference type="GO" id="GO:0005730">
    <property type="term" value="C:nucleolus"/>
    <property type="evidence" value="ECO:0007669"/>
    <property type="project" value="TreeGrafter"/>
</dbReference>